<evidence type="ECO:0000256" key="1">
    <source>
        <dbReference type="SAM" id="MobiDB-lite"/>
    </source>
</evidence>
<organism evidence="2 3">
    <name type="scientific">Anopheles dirus</name>
    <dbReference type="NCBI Taxonomy" id="7168"/>
    <lineage>
        <taxon>Eukaryota</taxon>
        <taxon>Metazoa</taxon>
        <taxon>Ecdysozoa</taxon>
        <taxon>Arthropoda</taxon>
        <taxon>Hexapoda</taxon>
        <taxon>Insecta</taxon>
        <taxon>Pterygota</taxon>
        <taxon>Neoptera</taxon>
        <taxon>Endopterygota</taxon>
        <taxon>Diptera</taxon>
        <taxon>Nematocera</taxon>
        <taxon>Culicoidea</taxon>
        <taxon>Culicidae</taxon>
        <taxon>Anophelinae</taxon>
        <taxon>Anopheles</taxon>
    </lineage>
</organism>
<dbReference type="Proteomes" id="UP000075884">
    <property type="component" value="Unassembled WGS sequence"/>
</dbReference>
<keyword evidence="3" id="KW-1185">Reference proteome</keyword>
<protein>
    <submittedName>
        <fullName evidence="2">Uncharacterized protein</fullName>
    </submittedName>
</protein>
<accession>A0A182NUJ9</accession>
<name>A0A182NUJ9_9DIPT</name>
<reference evidence="2" key="2">
    <citation type="submission" date="2020-05" db="UniProtKB">
        <authorList>
            <consortium name="EnsemblMetazoa"/>
        </authorList>
    </citation>
    <scope>IDENTIFICATION</scope>
    <source>
        <strain evidence="2">WRAIR2</strain>
    </source>
</reference>
<dbReference type="EnsemblMetazoa" id="ADIR011341-RA">
    <property type="protein sequence ID" value="ADIR011341-PA"/>
    <property type="gene ID" value="ADIR011341"/>
</dbReference>
<evidence type="ECO:0000313" key="3">
    <source>
        <dbReference type="Proteomes" id="UP000075884"/>
    </source>
</evidence>
<feature type="region of interest" description="Disordered" evidence="1">
    <location>
        <begin position="36"/>
        <end position="66"/>
    </location>
</feature>
<dbReference type="AlphaFoldDB" id="A0A182NUJ9"/>
<dbReference type="VEuPathDB" id="VectorBase:ADIR011341"/>
<reference evidence="3" key="1">
    <citation type="submission" date="2013-03" db="EMBL/GenBank/DDBJ databases">
        <title>The Genome Sequence of Anopheles dirus WRAIR2.</title>
        <authorList>
            <consortium name="The Broad Institute Genomics Platform"/>
            <person name="Neafsey D.E."/>
            <person name="Walton C."/>
            <person name="Walker B."/>
            <person name="Young S.K."/>
            <person name="Zeng Q."/>
            <person name="Gargeya S."/>
            <person name="Fitzgerald M."/>
            <person name="Haas B."/>
            <person name="Abouelleil A."/>
            <person name="Allen A.W."/>
            <person name="Alvarado L."/>
            <person name="Arachchi H.M."/>
            <person name="Berlin A.M."/>
            <person name="Chapman S.B."/>
            <person name="Gainer-Dewar J."/>
            <person name="Goldberg J."/>
            <person name="Griggs A."/>
            <person name="Gujja S."/>
            <person name="Hansen M."/>
            <person name="Howarth C."/>
            <person name="Imamovic A."/>
            <person name="Ireland A."/>
            <person name="Larimer J."/>
            <person name="McCowan C."/>
            <person name="Murphy C."/>
            <person name="Pearson M."/>
            <person name="Poon T.W."/>
            <person name="Priest M."/>
            <person name="Roberts A."/>
            <person name="Saif S."/>
            <person name="Shea T."/>
            <person name="Sisk P."/>
            <person name="Sykes S."/>
            <person name="Wortman J."/>
            <person name="Nusbaum C."/>
            <person name="Birren B."/>
        </authorList>
    </citation>
    <scope>NUCLEOTIDE SEQUENCE [LARGE SCALE GENOMIC DNA]</scope>
    <source>
        <strain evidence="3">WRAIR2</strain>
    </source>
</reference>
<proteinExistence type="predicted"/>
<evidence type="ECO:0000313" key="2">
    <source>
        <dbReference type="EnsemblMetazoa" id="ADIR011341-PA"/>
    </source>
</evidence>
<sequence>MGATAHPAEPAKWQAERSRLVCGQWQQTAEILVRPARPNTTPAAAAAAAETQSSPPSAERDPTEPN</sequence>
<feature type="compositionally biased region" description="Low complexity" evidence="1">
    <location>
        <begin position="36"/>
        <end position="57"/>
    </location>
</feature>